<proteinExistence type="predicted"/>
<gene>
    <name evidence="3" type="ORF">QZM52_34785</name>
</gene>
<dbReference type="EMBL" id="JAUJSQ010000026">
    <property type="protein sequence ID" value="MDN7936448.1"/>
    <property type="molecule type" value="Genomic_DNA"/>
</dbReference>
<dbReference type="CDD" id="cd00267">
    <property type="entry name" value="ABC_ATPase"/>
    <property type="match status" value="1"/>
</dbReference>
<dbReference type="Pfam" id="PF13304">
    <property type="entry name" value="AAA_21"/>
    <property type="match status" value="1"/>
</dbReference>
<dbReference type="Proteomes" id="UP001171606">
    <property type="component" value="Unassembled WGS sequence"/>
</dbReference>
<evidence type="ECO:0000259" key="1">
    <source>
        <dbReference type="Pfam" id="PF13304"/>
    </source>
</evidence>
<dbReference type="InterPro" id="IPR027417">
    <property type="entry name" value="P-loop_NTPase"/>
</dbReference>
<keyword evidence="4" id="KW-1185">Reference proteome</keyword>
<evidence type="ECO:0000259" key="2">
    <source>
        <dbReference type="Pfam" id="PF14491"/>
    </source>
</evidence>
<feature type="domain" description="ATPase AAA-type core" evidence="1">
    <location>
        <begin position="34"/>
        <end position="255"/>
    </location>
</feature>
<organism evidence="3 4">
    <name type="scientific">Burkholderia metallica</name>
    <dbReference type="NCBI Taxonomy" id="488729"/>
    <lineage>
        <taxon>Bacteria</taxon>
        <taxon>Pseudomonadati</taxon>
        <taxon>Pseudomonadota</taxon>
        <taxon>Betaproteobacteria</taxon>
        <taxon>Burkholderiales</taxon>
        <taxon>Burkholderiaceae</taxon>
        <taxon>Burkholderia</taxon>
        <taxon>Burkholderia cepacia complex</taxon>
    </lineage>
</organism>
<sequence>MSRSLLLPQRHLDCHGRITAPTECTSIDVEHSIIIVGANGAGKTRLGTWLDLQSPQRQLTFRISAQKSLSMPASGNISARSLAMNDLVYGATEATPDQLDFYKMHRRWTGEKSAIHSLSDFPKLLNYLFSDHAEEASAFLNAALDGAAPDKPPVTKISKLRKLWHELMPHRELIIGSADIKTKATGSDSEYLCSDMSDGERVVFYLIGQCLSAPSGALIVIDEPEIHLHKSLQAPLWDAVERLRDDCTFVYITHDVDFAASKAGAQKVWLKSFDGHAWDWEIISEVEGLPEDLLLEVIGSRKPTVFVEGENGSFDIQLYRTLLPGFLVMPRGSCQRVIDEVRALRSNAQFHHLEIYGMIDRDRRGDQEVAALERDNVFVLDVAEVENLFCTPEILRLCSMRLARDVDADLQTAIDDAFRRLRAELETQISMRVAAEIKFKLNCFDDKAKGSDALSAALRSLTSSIDVGALYEDAAAIFERLMTDQDYKALLKYYNRKSLSSQIGAKLGLANKELPQLVVRLAAGTEVDAVRDALRPYFGSFGDRVGRA</sequence>
<dbReference type="InterPro" id="IPR003959">
    <property type="entry name" value="ATPase_AAA_core"/>
</dbReference>
<dbReference type="InterPro" id="IPR029492">
    <property type="entry name" value="DUF4435"/>
</dbReference>
<name>A0ABT8PMR4_9BURK</name>
<evidence type="ECO:0000313" key="4">
    <source>
        <dbReference type="Proteomes" id="UP001171606"/>
    </source>
</evidence>
<evidence type="ECO:0000313" key="3">
    <source>
        <dbReference type="EMBL" id="MDN7936448.1"/>
    </source>
</evidence>
<accession>A0ABT8PMR4</accession>
<protein>
    <submittedName>
        <fullName evidence="3">AAA family ATPase</fullName>
    </submittedName>
</protein>
<dbReference type="Gene3D" id="3.40.50.300">
    <property type="entry name" value="P-loop containing nucleotide triphosphate hydrolases"/>
    <property type="match status" value="1"/>
</dbReference>
<dbReference type="SUPFAM" id="SSF52540">
    <property type="entry name" value="P-loop containing nucleoside triphosphate hydrolases"/>
    <property type="match status" value="1"/>
</dbReference>
<comment type="caution">
    <text evidence="3">The sequence shown here is derived from an EMBL/GenBank/DDBJ whole genome shotgun (WGS) entry which is preliminary data.</text>
</comment>
<dbReference type="Pfam" id="PF14491">
    <property type="entry name" value="DUF4435"/>
    <property type="match status" value="1"/>
</dbReference>
<feature type="domain" description="DUF4435" evidence="2">
    <location>
        <begin position="301"/>
        <end position="438"/>
    </location>
</feature>
<reference evidence="3" key="1">
    <citation type="submission" date="2023-07" db="EMBL/GenBank/DDBJ databases">
        <title>A collection of bacterial strains from the Burkholderia cepacia Research Laboratory and Repository.</title>
        <authorList>
            <person name="Lipuma J."/>
            <person name="Spilker T."/>
            <person name="Caverly L."/>
        </authorList>
    </citation>
    <scope>NUCLEOTIDE SEQUENCE</scope>
    <source>
        <strain evidence="3">AU42020</strain>
    </source>
</reference>